<organism evidence="1 2">
    <name type="scientific">Halorussus aquaticus</name>
    <dbReference type="NCBI Taxonomy" id="2953748"/>
    <lineage>
        <taxon>Archaea</taxon>
        <taxon>Methanobacteriati</taxon>
        <taxon>Methanobacteriota</taxon>
        <taxon>Stenosarchaea group</taxon>
        <taxon>Halobacteria</taxon>
        <taxon>Halobacteriales</taxon>
        <taxon>Haladaptataceae</taxon>
        <taxon>Halorussus</taxon>
    </lineage>
</organism>
<dbReference type="Proteomes" id="UP001595945">
    <property type="component" value="Unassembled WGS sequence"/>
</dbReference>
<dbReference type="GeneID" id="73045367"/>
<dbReference type="AlphaFoldDB" id="A0ABD5PYL2"/>
<sequence>MSEEKGSDDSSEQTLPRRKMLLTTGLLSAGAVGVPGVSAAQDSGSSPKIDEEDFSWSEVDHSKWEAVPQGDTPQSQVYGAEVAQSNDRITTQALPEIVIFSKDIPSYVPYIGGDTLTVKIVPTLSWQAVSLDVVVCLNSSCVSVGGFGIEKKNSDVCVDFKHGSVPLDIGICANASWDGGYDVTLSIDAEVCVKYTNFCVSGSVIDAEI</sequence>
<dbReference type="RefSeq" id="WP_254266957.1">
    <property type="nucleotide sequence ID" value="NZ_CP100400.1"/>
</dbReference>
<dbReference type="EMBL" id="JBHSHT010000001">
    <property type="protein sequence ID" value="MFC4823577.1"/>
    <property type="molecule type" value="Genomic_DNA"/>
</dbReference>
<reference evidence="1 2" key="1">
    <citation type="journal article" date="2019" name="Int. J. Syst. Evol. Microbiol.">
        <title>The Global Catalogue of Microorganisms (GCM) 10K type strain sequencing project: providing services to taxonomists for standard genome sequencing and annotation.</title>
        <authorList>
            <consortium name="The Broad Institute Genomics Platform"/>
            <consortium name="The Broad Institute Genome Sequencing Center for Infectious Disease"/>
            <person name="Wu L."/>
            <person name="Ma J."/>
        </authorList>
    </citation>
    <scope>NUCLEOTIDE SEQUENCE [LARGE SCALE GENOMIC DNA]</scope>
    <source>
        <strain evidence="1 2">XZYJ18</strain>
    </source>
</reference>
<accession>A0ABD5PYL2</accession>
<evidence type="ECO:0000313" key="1">
    <source>
        <dbReference type="EMBL" id="MFC4823577.1"/>
    </source>
</evidence>
<comment type="caution">
    <text evidence="1">The sequence shown here is derived from an EMBL/GenBank/DDBJ whole genome shotgun (WGS) entry which is preliminary data.</text>
</comment>
<dbReference type="InterPro" id="IPR006311">
    <property type="entry name" value="TAT_signal"/>
</dbReference>
<dbReference type="PROSITE" id="PS51318">
    <property type="entry name" value="TAT"/>
    <property type="match status" value="1"/>
</dbReference>
<keyword evidence="2" id="KW-1185">Reference proteome</keyword>
<gene>
    <name evidence="1" type="ORF">ACFO9K_04825</name>
</gene>
<evidence type="ECO:0008006" key="3">
    <source>
        <dbReference type="Google" id="ProtNLM"/>
    </source>
</evidence>
<name>A0ABD5PYL2_9EURY</name>
<evidence type="ECO:0000313" key="2">
    <source>
        <dbReference type="Proteomes" id="UP001595945"/>
    </source>
</evidence>
<proteinExistence type="predicted"/>
<protein>
    <recommendedName>
        <fullName evidence="3">SipW-cognate class signal peptide</fullName>
    </recommendedName>
</protein>